<dbReference type="PANTHER" id="PTHR38011">
    <property type="entry name" value="DIHYDROFOLATE REDUCTASE FAMILY PROTEIN (AFU_ORTHOLOGUE AFUA_8G06820)"/>
    <property type="match status" value="1"/>
</dbReference>
<reference evidence="2" key="1">
    <citation type="submission" date="2024-02" db="EMBL/GenBank/DDBJ databases">
        <title>Sediminibacterium planktonica sp. nov. and Sediminibacterium longus sp. nov., isolated from surface lake and river water.</title>
        <authorList>
            <person name="Watanabe K."/>
            <person name="Takemine S."/>
            <person name="Ishii Y."/>
            <person name="Ogata Y."/>
            <person name="Shindo C."/>
            <person name="Suda W."/>
        </authorList>
    </citation>
    <scope>NUCLEOTIDE SEQUENCE</scope>
    <source>
        <strain evidence="2">KACHI17</strain>
    </source>
</reference>
<dbReference type="GO" id="GO:0009231">
    <property type="term" value="P:riboflavin biosynthetic process"/>
    <property type="evidence" value="ECO:0007669"/>
    <property type="project" value="InterPro"/>
</dbReference>
<dbReference type="RefSeq" id="WP_353548947.1">
    <property type="nucleotide sequence ID" value="NZ_AP029612.1"/>
</dbReference>
<dbReference type="EMBL" id="AP029612">
    <property type="protein sequence ID" value="BFG71313.1"/>
    <property type="molecule type" value="Genomic_DNA"/>
</dbReference>
<dbReference type="Pfam" id="PF01872">
    <property type="entry name" value="RibD_C"/>
    <property type="match status" value="1"/>
</dbReference>
<dbReference type="InterPro" id="IPR002734">
    <property type="entry name" value="RibDG_C"/>
</dbReference>
<gene>
    <name evidence="2" type="ORF">KACHI17_21940</name>
</gene>
<dbReference type="InterPro" id="IPR024072">
    <property type="entry name" value="DHFR-like_dom_sf"/>
</dbReference>
<dbReference type="InterPro" id="IPR050765">
    <property type="entry name" value="Riboflavin_Biosynth_HTPR"/>
</dbReference>
<dbReference type="PANTHER" id="PTHR38011:SF11">
    <property type="entry name" value="2,5-DIAMINO-6-RIBOSYLAMINO-4(3H)-PYRIMIDINONE 5'-PHOSPHATE REDUCTASE"/>
    <property type="match status" value="1"/>
</dbReference>
<dbReference type="GO" id="GO:0008703">
    <property type="term" value="F:5-amino-6-(5-phosphoribosylamino)uracil reductase activity"/>
    <property type="evidence" value="ECO:0007669"/>
    <property type="project" value="InterPro"/>
</dbReference>
<evidence type="ECO:0000313" key="2">
    <source>
        <dbReference type="EMBL" id="BFG71313.1"/>
    </source>
</evidence>
<sequence length="178" mass="19841">MNKRKVIVFIACSTDGYIAGKEDNLDFLSIVEAPPEDYGYAAFVSTVDTVIMGRKTYDKVLSFGVPFPHQGRSCYVISTSRQGKDEHVTFWNDTPERLIEQLQKEEGGSIFVDGGAATIHALLKKELIDEFIISIIPHLLGSGIRLFADDFPEQSLKLTDSKTFPSGLVQLWYQKSSS</sequence>
<evidence type="ECO:0000259" key="1">
    <source>
        <dbReference type="Pfam" id="PF01872"/>
    </source>
</evidence>
<organism evidence="2">
    <name type="scientific">Sediminibacterium sp. KACHI17</name>
    <dbReference type="NCBI Taxonomy" id="1751071"/>
    <lineage>
        <taxon>Bacteria</taxon>
        <taxon>Pseudomonadati</taxon>
        <taxon>Bacteroidota</taxon>
        <taxon>Chitinophagia</taxon>
        <taxon>Chitinophagales</taxon>
        <taxon>Chitinophagaceae</taxon>
        <taxon>Sediminibacterium</taxon>
    </lineage>
</organism>
<name>A0AAT9GL69_9BACT</name>
<protein>
    <submittedName>
        <fullName evidence="2">Dihydrofolate reductase family protein</fullName>
    </submittedName>
</protein>
<feature type="domain" description="Bacterial bifunctional deaminase-reductase C-terminal" evidence="1">
    <location>
        <begin position="4"/>
        <end position="169"/>
    </location>
</feature>
<dbReference type="Gene3D" id="3.40.430.10">
    <property type="entry name" value="Dihydrofolate Reductase, subunit A"/>
    <property type="match status" value="1"/>
</dbReference>
<dbReference type="AlphaFoldDB" id="A0AAT9GL69"/>
<accession>A0AAT9GL69</accession>
<dbReference type="SUPFAM" id="SSF53597">
    <property type="entry name" value="Dihydrofolate reductase-like"/>
    <property type="match status" value="1"/>
</dbReference>
<proteinExistence type="predicted"/>